<proteinExistence type="predicted"/>
<organism evidence="1">
    <name type="scientific">Fagus sylvatica</name>
    <name type="common">Beechnut</name>
    <dbReference type="NCBI Taxonomy" id="28930"/>
    <lineage>
        <taxon>Eukaryota</taxon>
        <taxon>Viridiplantae</taxon>
        <taxon>Streptophyta</taxon>
        <taxon>Embryophyta</taxon>
        <taxon>Tracheophyta</taxon>
        <taxon>Spermatophyta</taxon>
        <taxon>Magnoliopsida</taxon>
        <taxon>eudicotyledons</taxon>
        <taxon>Gunneridae</taxon>
        <taxon>Pentapetalae</taxon>
        <taxon>rosids</taxon>
        <taxon>fabids</taxon>
        <taxon>Fagales</taxon>
        <taxon>Fagaceae</taxon>
        <taxon>Fagus</taxon>
    </lineage>
</organism>
<gene>
    <name evidence="1" type="ORF">FSB_LOCUS51173</name>
</gene>
<sequence>MKNKGGRFVELSDYHSGSQQGHIRIPKGKQGRGWVSFARELRRFFLGGSLKPTKAVGSVLVKDKVVAVNLGRNLGHKSYSSMTVSRELGGAFIKSAKFTLNGRRSVFECLLFGVHWVMPKRVVDLLASWQGSFRRHKHGGIWKYVPHCLLWCIWRERNARSFEGCESSVVDLKLRILKTLAGWVSATGCFPYSELADFLDHCSFGT</sequence>
<name>A0A2N9IHC8_FAGSY</name>
<evidence type="ECO:0000313" key="1">
    <source>
        <dbReference type="EMBL" id="SPD23291.1"/>
    </source>
</evidence>
<dbReference type="EMBL" id="OIVN01005613">
    <property type="protein sequence ID" value="SPD23291.1"/>
    <property type="molecule type" value="Genomic_DNA"/>
</dbReference>
<evidence type="ECO:0008006" key="2">
    <source>
        <dbReference type="Google" id="ProtNLM"/>
    </source>
</evidence>
<accession>A0A2N9IHC8</accession>
<dbReference type="AlphaFoldDB" id="A0A2N9IHC8"/>
<reference evidence="1" key="1">
    <citation type="submission" date="2018-02" db="EMBL/GenBank/DDBJ databases">
        <authorList>
            <person name="Cohen D.B."/>
            <person name="Kent A.D."/>
        </authorList>
    </citation>
    <scope>NUCLEOTIDE SEQUENCE</scope>
</reference>
<protein>
    <recommendedName>
        <fullName evidence="2">Reverse transcriptase zinc-binding domain-containing protein</fullName>
    </recommendedName>
</protein>